<name>A0A090EN68_MESPL</name>
<dbReference type="Proteomes" id="UP000046373">
    <property type="component" value="Unassembled WGS sequence"/>
</dbReference>
<gene>
    <name evidence="1" type="ORF">MPLDJ20_150127</name>
</gene>
<accession>A0A090EN68</accession>
<sequence length="119" mass="13168">MFRPFGNVLIGCPEILETVLIGRGARVCFQPNTPQVGVPLPAPNRDICRRVKAASLPSIRRHMLADRRRLEVIDHLRREQIAGGVPCRAGCQLRALGPSRNAIDPGGCNDEDHGHRYAR</sequence>
<protein>
    <submittedName>
        <fullName evidence="1">Uncharacterized protein</fullName>
    </submittedName>
</protein>
<reference evidence="1 2" key="1">
    <citation type="submission" date="2014-08" db="EMBL/GenBank/DDBJ databases">
        <authorList>
            <person name="Moulin Lionel"/>
        </authorList>
    </citation>
    <scope>NUCLEOTIDE SEQUENCE [LARGE SCALE GENOMIC DNA]</scope>
</reference>
<evidence type="ECO:0000313" key="1">
    <source>
        <dbReference type="EMBL" id="CDX32358.1"/>
    </source>
</evidence>
<organism evidence="1 2">
    <name type="scientific">Mesorhizobium plurifarium</name>
    <dbReference type="NCBI Taxonomy" id="69974"/>
    <lineage>
        <taxon>Bacteria</taxon>
        <taxon>Pseudomonadati</taxon>
        <taxon>Pseudomonadota</taxon>
        <taxon>Alphaproteobacteria</taxon>
        <taxon>Hyphomicrobiales</taxon>
        <taxon>Phyllobacteriaceae</taxon>
        <taxon>Mesorhizobium</taxon>
    </lineage>
</organism>
<dbReference type="EMBL" id="CCNB01000007">
    <property type="protein sequence ID" value="CDX32358.1"/>
    <property type="molecule type" value="Genomic_DNA"/>
</dbReference>
<dbReference type="AlphaFoldDB" id="A0A090EN68"/>
<proteinExistence type="predicted"/>
<evidence type="ECO:0000313" key="2">
    <source>
        <dbReference type="Proteomes" id="UP000046373"/>
    </source>
</evidence>